<feature type="transmembrane region" description="Helical" evidence="1">
    <location>
        <begin position="116"/>
        <end position="135"/>
    </location>
</feature>
<keyword evidence="1" id="KW-0472">Membrane</keyword>
<reference evidence="2 3" key="1">
    <citation type="submission" date="2017-09" db="EMBL/GenBank/DDBJ databases">
        <title>Depth-based differentiation of microbial function through sediment-hosted aquifers and enrichment of novel symbionts in the deep terrestrial subsurface.</title>
        <authorList>
            <person name="Probst A.J."/>
            <person name="Ladd B."/>
            <person name="Jarett J.K."/>
            <person name="Geller-Mcgrath D.E."/>
            <person name="Sieber C.M."/>
            <person name="Emerson J.B."/>
            <person name="Anantharaman K."/>
            <person name="Thomas B.C."/>
            <person name="Malmstrom R."/>
            <person name="Stieglmeier M."/>
            <person name="Klingl A."/>
            <person name="Woyke T."/>
            <person name="Ryan C.M."/>
            <person name="Banfield J.F."/>
        </authorList>
    </citation>
    <scope>NUCLEOTIDE SEQUENCE [LARGE SCALE GENOMIC DNA]</scope>
    <source>
        <strain evidence="2">CG15_BIG_FIL_POST_REV_8_21_14_020_45_12</strain>
    </source>
</reference>
<name>A0A2M7H4S9_9BACT</name>
<feature type="transmembrane region" description="Helical" evidence="1">
    <location>
        <begin position="9"/>
        <end position="30"/>
    </location>
</feature>
<feature type="transmembrane region" description="Helical" evidence="1">
    <location>
        <begin position="92"/>
        <end position="110"/>
    </location>
</feature>
<gene>
    <name evidence="2" type="ORF">COW24_01195</name>
</gene>
<evidence type="ECO:0008006" key="4">
    <source>
        <dbReference type="Google" id="ProtNLM"/>
    </source>
</evidence>
<feature type="non-terminal residue" evidence="2">
    <location>
        <position position="141"/>
    </location>
</feature>
<dbReference type="EMBL" id="PFGC01000015">
    <property type="protein sequence ID" value="PIW37232.1"/>
    <property type="molecule type" value="Genomic_DNA"/>
</dbReference>
<feature type="transmembrane region" description="Helical" evidence="1">
    <location>
        <begin position="68"/>
        <end position="85"/>
    </location>
</feature>
<accession>A0A2M7H4S9</accession>
<organism evidence="2 3">
    <name type="scientific">Candidatus Kerfeldbacteria bacterium CG15_BIG_FIL_POST_REV_8_21_14_020_45_12</name>
    <dbReference type="NCBI Taxonomy" id="2014247"/>
    <lineage>
        <taxon>Bacteria</taxon>
        <taxon>Candidatus Kerfeldiibacteriota</taxon>
    </lineage>
</organism>
<protein>
    <recommendedName>
        <fullName evidence="4">Glycosyltransferase RgtA/B/C/D-like domain-containing protein</fullName>
    </recommendedName>
</protein>
<dbReference type="Proteomes" id="UP000230292">
    <property type="component" value="Unassembled WGS sequence"/>
</dbReference>
<comment type="caution">
    <text evidence="2">The sequence shown here is derived from an EMBL/GenBank/DDBJ whole genome shotgun (WGS) entry which is preliminary data.</text>
</comment>
<sequence>MELSSRQKIIVVTVAVIWCIFAVFHVAWVTQDQSPPLWDMAGHSVRTAVLADSLAHGHLLAPLIEDSVYPPVAYIVAAPGLWLGWSDNIPQLSLLLWSLLLLAALILLGSKLFDSVWVGLGAFILMQGYPLWLHFSRIFDL</sequence>
<proteinExistence type="predicted"/>
<keyword evidence="1" id="KW-0812">Transmembrane</keyword>
<keyword evidence="1" id="KW-1133">Transmembrane helix</keyword>
<evidence type="ECO:0000256" key="1">
    <source>
        <dbReference type="SAM" id="Phobius"/>
    </source>
</evidence>
<evidence type="ECO:0000313" key="2">
    <source>
        <dbReference type="EMBL" id="PIW37232.1"/>
    </source>
</evidence>
<dbReference type="AlphaFoldDB" id="A0A2M7H4S9"/>
<evidence type="ECO:0000313" key="3">
    <source>
        <dbReference type="Proteomes" id="UP000230292"/>
    </source>
</evidence>